<dbReference type="PANTHER" id="PTHR43433:SF5">
    <property type="entry name" value="AB HYDROLASE-1 DOMAIN-CONTAINING PROTEIN"/>
    <property type="match status" value="1"/>
</dbReference>
<protein>
    <submittedName>
        <fullName evidence="2">3-oxoadipate enol-lactonase</fullName>
    </submittedName>
</protein>
<accession>A0A829Y9J6</accession>
<evidence type="ECO:0000259" key="1">
    <source>
        <dbReference type="Pfam" id="PF00561"/>
    </source>
</evidence>
<dbReference type="Pfam" id="PF00561">
    <property type="entry name" value="Abhydrolase_1"/>
    <property type="match status" value="1"/>
</dbReference>
<dbReference type="AlphaFoldDB" id="A0A829Y9J6"/>
<dbReference type="PRINTS" id="PR00111">
    <property type="entry name" value="ABHYDROLASE"/>
</dbReference>
<dbReference type="InterPro" id="IPR029058">
    <property type="entry name" value="AB_hydrolase_fold"/>
</dbReference>
<proteinExistence type="predicted"/>
<comment type="caution">
    <text evidence="2">The sequence shown here is derived from an EMBL/GenBank/DDBJ whole genome shotgun (WGS) entry which is preliminary data.</text>
</comment>
<dbReference type="InterPro" id="IPR050471">
    <property type="entry name" value="AB_hydrolase"/>
</dbReference>
<gene>
    <name evidence="2" type="ORF">GCM10011487_12720</name>
</gene>
<dbReference type="SUPFAM" id="SSF53474">
    <property type="entry name" value="alpha/beta-Hydrolases"/>
    <property type="match status" value="1"/>
</dbReference>
<evidence type="ECO:0000313" key="3">
    <source>
        <dbReference type="Proteomes" id="UP000445000"/>
    </source>
</evidence>
<dbReference type="RefSeq" id="WP_161810961.1">
    <property type="nucleotide sequence ID" value="NZ_BLJN01000001.1"/>
</dbReference>
<dbReference type="EMBL" id="BLJN01000001">
    <property type="protein sequence ID" value="GFE79272.1"/>
    <property type="molecule type" value="Genomic_DNA"/>
</dbReference>
<evidence type="ECO:0000313" key="2">
    <source>
        <dbReference type="EMBL" id="GFE79272.1"/>
    </source>
</evidence>
<name>A0A829Y9J6_9GAMM</name>
<dbReference type="Gene3D" id="3.40.50.1820">
    <property type="entry name" value="alpha/beta hydrolase"/>
    <property type="match status" value="1"/>
</dbReference>
<keyword evidence="3" id="KW-1185">Reference proteome</keyword>
<organism evidence="2 3">
    <name type="scientific">Steroidobacter agaridevorans</name>
    <dbReference type="NCBI Taxonomy" id="2695856"/>
    <lineage>
        <taxon>Bacteria</taxon>
        <taxon>Pseudomonadati</taxon>
        <taxon>Pseudomonadota</taxon>
        <taxon>Gammaproteobacteria</taxon>
        <taxon>Steroidobacterales</taxon>
        <taxon>Steroidobacteraceae</taxon>
        <taxon>Steroidobacter</taxon>
    </lineage>
</organism>
<sequence>MTDSLSFVTAGDGTRIAYRIDGSGDQPTLILSNSIATTLHMWDQQIAELSRHFRVIRYDTRGHGASGVPAGAYSIDRLGRDVVELMDALNIERAHFLGLSLGGFIGQWLGIHAPERIDRLILSNTSPYLGPAQPWDEAINSVLQSKDMTERAEMFLRNWFPADMLAAGGPVIDEIRAMVLSTSRHGLAANFAVVRDTDLRRTISLITRPTLVIAGEHDPVTAASHGRAIAETIAGAQLKVLPTVHLPNVELPKEYLETVLGFLRSTN</sequence>
<dbReference type="Proteomes" id="UP000445000">
    <property type="component" value="Unassembled WGS sequence"/>
</dbReference>
<dbReference type="InterPro" id="IPR000073">
    <property type="entry name" value="AB_hydrolase_1"/>
</dbReference>
<feature type="domain" description="AB hydrolase-1" evidence="1">
    <location>
        <begin position="27"/>
        <end position="147"/>
    </location>
</feature>
<dbReference type="PANTHER" id="PTHR43433">
    <property type="entry name" value="HYDROLASE, ALPHA/BETA FOLD FAMILY PROTEIN"/>
    <property type="match status" value="1"/>
</dbReference>
<reference evidence="3" key="1">
    <citation type="submission" date="2020-01" db="EMBL/GenBank/DDBJ databases">
        <title>'Steroidobacter agaridevorans' sp. nov., agar-degrading bacteria isolated from rhizosphere soils.</title>
        <authorList>
            <person name="Ikenaga M."/>
            <person name="Kataoka M."/>
            <person name="Murouchi A."/>
            <person name="Katsuragi S."/>
            <person name="Sakai M."/>
        </authorList>
    </citation>
    <scope>NUCLEOTIDE SEQUENCE [LARGE SCALE GENOMIC DNA]</scope>
    <source>
        <strain evidence="3">YU21-B</strain>
    </source>
</reference>